<dbReference type="GO" id="GO:0008616">
    <property type="term" value="P:tRNA queuosine(34) biosynthetic process"/>
    <property type="evidence" value="ECO:0007669"/>
    <property type="project" value="UniProtKB-UniRule"/>
</dbReference>
<accession>A0A9D1T8P3</accession>
<evidence type="ECO:0000256" key="2">
    <source>
        <dbReference type="ARBA" id="ARBA00004691"/>
    </source>
</evidence>
<dbReference type="Pfam" id="PF02677">
    <property type="entry name" value="QueH"/>
    <property type="match status" value="1"/>
</dbReference>
<keyword evidence="12 17" id="KW-0411">Iron-sulfur</keyword>
<keyword evidence="7 17" id="KW-0819">tRNA processing</keyword>
<dbReference type="EC" id="1.17.99.6" evidence="4 17"/>
<evidence type="ECO:0000256" key="10">
    <source>
        <dbReference type="ARBA" id="ARBA00023002"/>
    </source>
</evidence>
<evidence type="ECO:0000256" key="7">
    <source>
        <dbReference type="ARBA" id="ARBA00022694"/>
    </source>
</evidence>
<comment type="pathway">
    <text evidence="2 17">tRNA modification; tRNA-queuosine biosynthesis.</text>
</comment>
<dbReference type="PANTHER" id="PTHR36701">
    <property type="entry name" value="EPOXYQUEUOSINE REDUCTASE QUEH"/>
    <property type="match status" value="1"/>
</dbReference>
<sequence>MNRINYQKELDRVLEALPEGQVPTLFLHSCCAPCSSYVLEYLSRFFEITVFYYNPNISPEDEYRKRVKEQQRLIRELPAVHPVHFREGEYRPSDFFAAVKGLEHIREGGERCFACYELRLREAARLAAAGGYDYFATTLSISPLKNADKLNEIGERLGEEYGVRHLSADFKKKNGYRRSIELSRDYGLYRQDYCGCVFSKRERVEQKKDQALESKLTSQE</sequence>
<organism evidence="18 19">
    <name type="scientific">Candidatus Merdiplasma excrementigallinarum</name>
    <dbReference type="NCBI Taxonomy" id="2840864"/>
    <lineage>
        <taxon>Bacteria</taxon>
        <taxon>Bacillati</taxon>
        <taxon>Bacillota</taxon>
        <taxon>Clostridia</taxon>
        <taxon>Lachnospirales</taxon>
        <taxon>Lachnospiraceae</taxon>
        <taxon>Lachnospiraceae incertae sedis</taxon>
        <taxon>Candidatus Merdiplasma</taxon>
    </lineage>
</organism>
<keyword evidence="11 17" id="KW-0408">Iron</keyword>
<proteinExistence type="inferred from homology"/>
<gene>
    <name evidence="17" type="primary">queH</name>
    <name evidence="18" type="ORF">IAC80_06515</name>
</gene>
<evidence type="ECO:0000256" key="15">
    <source>
        <dbReference type="ARBA" id="ARBA00031446"/>
    </source>
</evidence>
<dbReference type="HAMAP" id="MF_02089">
    <property type="entry name" value="QueH"/>
    <property type="match status" value="1"/>
</dbReference>
<dbReference type="GO" id="GO:0052693">
    <property type="term" value="F:epoxyqueuosine reductase activity"/>
    <property type="evidence" value="ECO:0007669"/>
    <property type="project" value="UniProtKB-UniRule"/>
</dbReference>
<evidence type="ECO:0000256" key="6">
    <source>
        <dbReference type="ARBA" id="ARBA00022485"/>
    </source>
</evidence>
<evidence type="ECO:0000256" key="16">
    <source>
        <dbReference type="ARBA" id="ARBA00047415"/>
    </source>
</evidence>
<comment type="catalytic activity">
    <reaction evidence="16 17">
        <text>epoxyqueuosine(34) in tRNA + AH2 = queuosine(34) in tRNA + A + H2O</text>
        <dbReference type="Rhea" id="RHEA:32159"/>
        <dbReference type="Rhea" id="RHEA-COMP:18571"/>
        <dbReference type="Rhea" id="RHEA-COMP:18582"/>
        <dbReference type="ChEBI" id="CHEBI:13193"/>
        <dbReference type="ChEBI" id="CHEBI:15377"/>
        <dbReference type="ChEBI" id="CHEBI:17499"/>
        <dbReference type="ChEBI" id="CHEBI:194431"/>
        <dbReference type="ChEBI" id="CHEBI:194443"/>
        <dbReference type="EC" id="1.17.99.6"/>
    </reaction>
</comment>
<feature type="binding site" evidence="17">
    <location>
        <position position="115"/>
    </location>
    <ligand>
        <name>[4Fe-4S] cluster</name>
        <dbReference type="ChEBI" id="CHEBI:49883"/>
    </ligand>
</feature>
<reference evidence="18" key="1">
    <citation type="submission" date="2020-10" db="EMBL/GenBank/DDBJ databases">
        <authorList>
            <person name="Gilroy R."/>
        </authorList>
    </citation>
    <scope>NUCLEOTIDE SEQUENCE</scope>
    <source>
        <strain evidence="18">ChiBcec6-7307</strain>
    </source>
</reference>
<comment type="caution">
    <text evidence="18">The sequence shown here is derived from an EMBL/GenBank/DDBJ whole genome shotgun (WGS) entry which is preliminary data.</text>
</comment>
<dbReference type="PANTHER" id="PTHR36701:SF1">
    <property type="entry name" value="EPOXYQUEUOSINE REDUCTASE QUEH"/>
    <property type="match status" value="1"/>
</dbReference>
<comment type="function">
    <text evidence="1 17">Catalyzes the conversion of epoxyqueuosine (oQ) to queuosine (Q), which is a hypermodified base found in the wobble positions of tRNA(Asp), tRNA(Asn), tRNA(His) and tRNA(Tyr).</text>
</comment>
<keyword evidence="9 17" id="KW-0671">Queuosine biosynthesis</keyword>
<evidence type="ECO:0000256" key="11">
    <source>
        <dbReference type="ARBA" id="ARBA00023004"/>
    </source>
</evidence>
<evidence type="ECO:0000256" key="4">
    <source>
        <dbReference type="ARBA" id="ARBA00012622"/>
    </source>
</evidence>
<feature type="binding site" evidence="17">
    <location>
        <position position="30"/>
    </location>
    <ligand>
        <name>[4Fe-4S] cluster</name>
        <dbReference type="ChEBI" id="CHEBI:49883"/>
    </ligand>
</feature>
<keyword evidence="13 17" id="KW-1015">Disulfide bond</keyword>
<evidence type="ECO:0000313" key="19">
    <source>
        <dbReference type="Proteomes" id="UP000886889"/>
    </source>
</evidence>
<evidence type="ECO:0000256" key="14">
    <source>
        <dbReference type="ARBA" id="ARBA00023284"/>
    </source>
</evidence>
<reference evidence="18" key="2">
    <citation type="journal article" date="2021" name="PeerJ">
        <title>Extensive microbial diversity within the chicken gut microbiome revealed by metagenomics and culture.</title>
        <authorList>
            <person name="Gilroy R."/>
            <person name="Ravi A."/>
            <person name="Getino M."/>
            <person name="Pursley I."/>
            <person name="Horton D.L."/>
            <person name="Alikhan N.F."/>
            <person name="Baker D."/>
            <person name="Gharbi K."/>
            <person name="Hall N."/>
            <person name="Watson M."/>
            <person name="Adriaenssens E.M."/>
            <person name="Foster-Nyarko E."/>
            <person name="Jarju S."/>
            <person name="Secka A."/>
            <person name="Antonio M."/>
            <person name="Oren A."/>
            <person name="Chaudhuri R.R."/>
            <person name="La Ragione R."/>
            <person name="Hildebrand F."/>
            <person name="Pallen M.J."/>
        </authorList>
    </citation>
    <scope>NUCLEOTIDE SEQUENCE</scope>
    <source>
        <strain evidence="18">ChiBcec6-7307</strain>
    </source>
</reference>
<evidence type="ECO:0000256" key="12">
    <source>
        <dbReference type="ARBA" id="ARBA00023014"/>
    </source>
</evidence>
<evidence type="ECO:0000313" key="18">
    <source>
        <dbReference type="EMBL" id="HIV23575.1"/>
    </source>
</evidence>
<evidence type="ECO:0000256" key="3">
    <source>
        <dbReference type="ARBA" id="ARBA00008207"/>
    </source>
</evidence>
<keyword evidence="10 17" id="KW-0560">Oxidoreductase</keyword>
<dbReference type="GO" id="GO:0046872">
    <property type="term" value="F:metal ion binding"/>
    <property type="evidence" value="ECO:0007669"/>
    <property type="project" value="UniProtKB-KW"/>
</dbReference>
<evidence type="ECO:0000256" key="13">
    <source>
        <dbReference type="ARBA" id="ARBA00023157"/>
    </source>
</evidence>
<dbReference type="Proteomes" id="UP000886889">
    <property type="component" value="Unassembled WGS sequence"/>
</dbReference>
<evidence type="ECO:0000256" key="8">
    <source>
        <dbReference type="ARBA" id="ARBA00022723"/>
    </source>
</evidence>
<feature type="disulfide bond" description="Redox-active" evidence="17">
    <location>
        <begin position="194"/>
        <end position="196"/>
    </location>
</feature>
<evidence type="ECO:0000256" key="1">
    <source>
        <dbReference type="ARBA" id="ARBA00002268"/>
    </source>
</evidence>
<evidence type="ECO:0000256" key="5">
    <source>
        <dbReference type="ARBA" id="ARBA00016895"/>
    </source>
</evidence>
<dbReference type="InterPro" id="IPR003828">
    <property type="entry name" value="QueH"/>
</dbReference>
<keyword evidence="6 17" id="KW-0004">4Fe-4S</keyword>
<name>A0A9D1T8P3_9FIRM</name>
<protein>
    <recommendedName>
        <fullName evidence="5 17">Epoxyqueuosine reductase QueH</fullName>
        <ecNumber evidence="4 17">1.17.99.6</ecNumber>
    </recommendedName>
    <alternativeName>
        <fullName evidence="15 17">Queuosine biosynthesis protein QueH</fullName>
    </alternativeName>
</protein>
<feature type="binding site" evidence="17">
    <location>
        <position position="112"/>
    </location>
    <ligand>
        <name>[4Fe-4S] cluster</name>
        <dbReference type="ChEBI" id="CHEBI:49883"/>
    </ligand>
</feature>
<keyword evidence="14 17" id="KW-0676">Redox-active center</keyword>
<comment type="similarity">
    <text evidence="3 17">Belongs to the QueH family.</text>
</comment>
<evidence type="ECO:0000256" key="17">
    <source>
        <dbReference type="HAMAP-Rule" id="MF_02089"/>
    </source>
</evidence>
<feature type="binding site" evidence="17">
    <location>
        <position position="31"/>
    </location>
    <ligand>
        <name>[4Fe-4S] cluster</name>
        <dbReference type="ChEBI" id="CHEBI:49883"/>
    </ligand>
</feature>
<dbReference type="GO" id="GO:0051539">
    <property type="term" value="F:4 iron, 4 sulfur cluster binding"/>
    <property type="evidence" value="ECO:0007669"/>
    <property type="project" value="UniProtKB-UniRule"/>
</dbReference>
<evidence type="ECO:0000256" key="9">
    <source>
        <dbReference type="ARBA" id="ARBA00022785"/>
    </source>
</evidence>
<keyword evidence="8 17" id="KW-0479">Metal-binding</keyword>
<dbReference type="AlphaFoldDB" id="A0A9D1T8P3"/>
<dbReference type="EMBL" id="DVOS01000056">
    <property type="protein sequence ID" value="HIV23575.1"/>
    <property type="molecule type" value="Genomic_DNA"/>
</dbReference>